<reference evidence="2" key="1">
    <citation type="submission" date="2022-11" db="UniProtKB">
        <authorList>
            <consortium name="WormBaseParasite"/>
        </authorList>
    </citation>
    <scope>IDENTIFICATION</scope>
</reference>
<sequence length="448" mass="51086">MANEVPKRDASAKKVHRSLRTPSRDDEPYYHGFLSAQEAEAVLKREGDFLVRKSEPGDEPYYHGFLSAQEAEAVLKREGDFLVRKSEPGGPQSTPTPFVLSVFHNGAVQHYLIKRTEGKRLYWVRAFTFKTIPDLILYHFRNSVEIGDGVLLRKVIRKQDWQLLHEQVVKEKKIGEGGFGEVWTGVLSIGVFKKKTVVAIKTLHPTGISQDEQIQFLREANLMKRLNHQNIIKLYGVCTSKEPIMIVMELAKCSLVQRIKDRDDPPTIALLVRYCYGMANGMAYLEEMQIIHRDLAARNVLIGYNNEAKISDFGLSLLGMEVREKKMKNVPVRWLAPETLRRGQFTSKTDVWSFGIVIWECFNDCDIPYKDVQETKDLKKGIVDGTLILTDTDIMPIQAKISSGEDVDVGVAQRNESAKFQGKSDWIVETVVEKAESKNASRNDRWQR</sequence>
<proteinExistence type="predicted"/>
<organism evidence="1 2">
    <name type="scientific">Panagrolaimus sp. JU765</name>
    <dbReference type="NCBI Taxonomy" id="591449"/>
    <lineage>
        <taxon>Eukaryota</taxon>
        <taxon>Metazoa</taxon>
        <taxon>Ecdysozoa</taxon>
        <taxon>Nematoda</taxon>
        <taxon>Chromadorea</taxon>
        <taxon>Rhabditida</taxon>
        <taxon>Tylenchina</taxon>
        <taxon>Panagrolaimomorpha</taxon>
        <taxon>Panagrolaimoidea</taxon>
        <taxon>Panagrolaimidae</taxon>
        <taxon>Panagrolaimus</taxon>
    </lineage>
</organism>
<evidence type="ECO:0000313" key="2">
    <source>
        <dbReference type="WBParaSite" id="JU765_v2.g2582.t1"/>
    </source>
</evidence>
<name>A0AC34R1X9_9BILA</name>
<accession>A0AC34R1X9</accession>
<protein>
    <submittedName>
        <fullName evidence="2">Tyrosine-protein kinase</fullName>
    </submittedName>
</protein>
<dbReference type="WBParaSite" id="JU765_v2.g2582.t1">
    <property type="protein sequence ID" value="JU765_v2.g2582.t1"/>
    <property type="gene ID" value="JU765_v2.g2582"/>
</dbReference>
<evidence type="ECO:0000313" key="1">
    <source>
        <dbReference type="Proteomes" id="UP000887576"/>
    </source>
</evidence>
<dbReference type="Proteomes" id="UP000887576">
    <property type="component" value="Unplaced"/>
</dbReference>